<proteinExistence type="predicted"/>
<evidence type="ECO:0000313" key="2">
    <source>
        <dbReference type="Proteomes" id="UP000275910"/>
    </source>
</evidence>
<organism evidence="1 2">
    <name type="scientific">Lysobacter enzymogenes</name>
    <dbReference type="NCBI Taxonomy" id="69"/>
    <lineage>
        <taxon>Bacteria</taxon>
        <taxon>Pseudomonadati</taxon>
        <taxon>Pseudomonadota</taxon>
        <taxon>Gammaproteobacteria</taxon>
        <taxon>Lysobacterales</taxon>
        <taxon>Lysobacteraceae</taxon>
        <taxon>Lysobacter</taxon>
    </lineage>
</organism>
<dbReference type="Proteomes" id="UP000275910">
    <property type="component" value="Unassembled WGS sequence"/>
</dbReference>
<name>A0A3N2RKJ3_LYSEN</name>
<protein>
    <submittedName>
        <fullName evidence="1">Uncharacterized protein</fullName>
    </submittedName>
</protein>
<comment type="caution">
    <text evidence="1">The sequence shown here is derived from an EMBL/GenBank/DDBJ whole genome shotgun (WGS) entry which is preliminary data.</text>
</comment>
<evidence type="ECO:0000313" key="1">
    <source>
        <dbReference type="EMBL" id="ROU07977.1"/>
    </source>
</evidence>
<dbReference type="EMBL" id="RCTY01000019">
    <property type="protein sequence ID" value="ROU07977.1"/>
    <property type="molecule type" value="Genomic_DNA"/>
</dbReference>
<sequence length="97" mass="10633">MLDVPERSACAASYYVEPILAAIIDRQAMKHNREIPMRNCVFRISILAVLLVDCIAHLHKPRADTLDVYRLIYALAQLGSKGAGYAVASSQGRYGAA</sequence>
<reference evidence="1 2" key="1">
    <citation type="submission" date="2018-10" db="EMBL/GenBank/DDBJ databases">
        <title>The genome of Lysobacter enzymogenes OH11.</title>
        <authorList>
            <person name="Liu F."/>
            <person name="Zhao Y."/>
            <person name="Qian G."/>
            <person name="Chen Y."/>
            <person name="Xu H."/>
        </authorList>
    </citation>
    <scope>NUCLEOTIDE SEQUENCE [LARGE SCALE GENOMIC DNA]</scope>
    <source>
        <strain evidence="1 2">OH11</strain>
    </source>
</reference>
<accession>A0A3N2RKJ3</accession>
<gene>
    <name evidence="1" type="ORF">D9T17_07215</name>
</gene>
<dbReference type="AlphaFoldDB" id="A0A3N2RKJ3"/>